<evidence type="ECO:0000256" key="1">
    <source>
        <dbReference type="SAM" id="Coils"/>
    </source>
</evidence>
<feature type="coiled-coil region" evidence="1">
    <location>
        <begin position="242"/>
        <end position="269"/>
    </location>
</feature>
<feature type="region of interest" description="Disordered" evidence="2">
    <location>
        <begin position="1"/>
        <end position="28"/>
    </location>
</feature>
<evidence type="ECO:0000313" key="4">
    <source>
        <dbReference type="Proteomes" id="UP000192927"/>
    </source>
</evidence>
<evidence type="ECO:0000256" key="2">
    <source>
        <dbReference type="SAM" id="MobiDB-lite"/>
    </source>
</evidence>
<dbReference type="Proteomes" id="UP000192927">
    <property type="component" value="Unassembled WGS sequence"/>
</dbReference>
<evidence type="ECO:0000313" key="3">
    <source>
        <dbReference type="EMBL" id="SLM39311.1"/>
    </source>
</evidence>
<accession>A0A1W5D8F2</accession>
<name>A0A1W5D8F2_9LECA</name>
<dbReference type="EMBL" id="FWEW01003499">
    <property type="protein sequence ID" value="SLM39311.1"/>
    <property type="molecule type" value="Genomic_DNA"/>
</dbReference>
<protein>
    <submittedName>
        <fullName evidence="3">Uncharacterized protein</fullName>
    </submittedName>
</protein>
<proteinExistence type="predicted"/>
<feature type="coiled-coil region" evidence="1">
    <location>
        <begin position="70"/>
        <end position="100"/>
    </location>
</feature>
<feature type="coiled-coil region" evidence="1">
    <location>
        <begin position="127"/>
        <end position="161"/>
    </location>
</feature>
<feature type="region of interest" description="Disordered" evidence="2">
    <location>
        <begin position="164"/>
        <end position="184"/>
    </location>
</feature>
<feature type="compositionally biased region" description="Low complexity" evidence="2">
    <location>
        <begin position="7"/>
        <end position="23"/>
    </location>
</feature>
<sequence>MYAGSNISSYGGPRSSRSSPTISHHGVPLKLAPTANTTWSVDEIDTRQEVGIRPERKRLKKRKNRVAGLRQEIMGNRLRLRERRRELRDEQANALDLETKLMQSMRKFWELGVLPDKSTLDKVYANLKEARDRLGPLEDNYDREEDEHNALEFQLDEEEAQLLDNHTGPDGQSTQPATSESEAAASGALNPMIHEYYSRIGDANIIHERLSDLQLEHTQLLDDAEFRKNHNVKLYAENAEFLTGIHKRYDELNADLEQAEADIAKLGQRATEMGFSIESRSPIRILQPRLLEKRPIFKETTPVLHRITQTDEVLPYLLSDYTEVRARISRWISNNLRCSPIERVKYGNIPLEDLERDSIDDGTWAHSVFEYWRNSGQAESFDGSWDDIRQQDGFRSQNVHLLNGGENQKLNLPLGTRKAWKAVRDHDVFFGEGVKDYSAYREESIRATRDRGYPYPENSIELELFPEYESRSA</sequence>
<keyword evidence="1" id="KW-0175">Coiled coil</keyword>
<reference evidence="4" key="1">
    <citation type="submission" date="2017-03" db="EMBL/GenBank/DDBJ databases">
        <authorList>
            <person name="Sharma R."/>
            <person name="Thines M."/>
        </authorList>
    </citation>
    <scope>NUCLEOTIDE SEQUENCE [LARGE SCALE GENOMIC DNA]</scope>
</reference>
<organism evidence="3 4">
    <name type="scientific">Lasallia pustulata</name>
    <dbReference type="NCBI Taxonomy" id="136370"/>
    <lineage>
        <taxon>Eukaryota</taxon>
        <taxon>Fungi</taxon>
        <taxon>Dikarya</taxon>
        <taxon>Ascomycota</taxon>
        <taxon>Pezizomycotina</taxon>
        <taxon>Lecanoromycetes</taxon>
        <taxon>OSLEUM clade</taxon>
        <taxon>Umbilicariomycetidae</taxon>
        <taxon>Umbilicariales</taxon>
        <taxon>Umbilicariaceae</taxon>
        <taxon>Lasallia</taxon>
    </lineage>
</organism>
<keyword evidence="4" id="KW-1185">Reference proteome</keyword>
<dbReference type="AlphaFoldDB" id="A0A1W5D8F2"/>